<feature type="compositionally biased region" description="Low complexity" evidence="1">
    <location>
        <begin position="176"/>
        <end position="185"/>
    </location>
</feature>
<protein>
    <recommendedName>
        <fullName evidence="2">Aminoglycoside phosphotransferase domain-containing protein</fullName>
    </recommendedName>
</protein>
<dbReference type="PANTHER" id="PTHR21310">
    <property type="entry name" value="AMINOGLYCOSIDE PHOSPHOTRANSFERASE-RELATED-RELATED"/>
    <property type="match status" value="1"/>
</dbReference>
<dbReference type="EMBL" id="KQ964256">
    <property type="protein sequence ID" value="KXJ89056.1"/>
    <property type="molecule type" value="Genomic_DNA"/>
</dbReference>
<feature type="compositionally biased region" description="Acidic residues" evidence="1">
    <location>
        <begin position="252"/>
        <end position="267"/>
    </location>
</feature>
<dbReference type="InterPro" id="IPR051678">
    <property type="entry name" value="AGP_Transferase"/>
</dbReference>
<proteinExistence type="predicted"/>
<sequence>MLPFPQLPFPLPALAMEIDRDTVHAASPARNGQSEEEDSDMPDAVTPPMPITPTSSNGENRTPIALNEGAFEENNSFNNHHLAGREMSNTNSATANHDDKFSNVNALIDDEKHENDPNDDDDDDDTSIDFGDLFDPEASPPMSSTARNDATGSSTDEESSFADPITTNDGDDHRGNNGSRKNNNSDGVSEISERDDGSRPGSGLPIVKFADERLPFPQSSSSPSLAIHTPYRQQQHQLLTPQSLVFEHDSSSDDSDSESESDADDEDTGPRSTRRSASQERQHRKHHIGSSPLPSLPPPWVRLQAWRTDPHFGLGWRTPGGGLTMAPVWRIDPPAEQDILETLLAAGAFKQNTMAARTGGIQIRPFVRHEQEDLHFWRSNKGGDMNHGGNSTDCQEDDIIRNRLYLVALTHNGSISSRQTYMLKVMLPVCPTMKTASEVATMAWAAENTDLPVPRVLSYSTSRDNAMGLEWVLMDYLGDSADGDASDDSDDDDDDDGGCVEPRDRTIRPLSECWHEVSMGAKQRIVEQLARYCARMCERPFGGGIGNLYPAPRDSRGDAILEERLRTALRCGKQARFRKGPSDEQRNNRSGPFSQTREWNLARLDIAQAQLEEQLRWMPFTPSGRRQNPLAAAAHHYSRRTTQSNTEVAQRMLRVIRRLGELQDAFWPPPAHSSSSGGRARLPAPTFLWHDNLSADNLLVDDNGVLRGVLDWADVSCLPLHAACELPALLQQRRDVDQDPAVPPSLGSRGGHLIRAYFAEKRRFETTAMRELFLATMRELSPVWMRAYEEGGLWRDMEAAIQNCDSEDAFELVERWVADIDGGKTPGKDMKWLHQTLWPL</sequence>
<feature type="region of interest" description="Disordered" evidence="1">
    <location>
        <begin position="20"/>
        <end position="227"/>
    </location>
</feature>
<dbReference type="InterPro" id="IPR011009">
    <property type="entry name" value="Kinase-like_dom_sf"/>
</dbReference>
<evidence type="ECO:0000313" key="4">
    <source>
        <dbReference type="Proteomes" id="UP000070501"/>
    </source>
</evidence>
<feature type="compositionally biased region" description="Polar residues" evidence="1">
    <location>
        <begin position="141"/>
        <end position="154"/>
    </location>
</feature>
<dbReference type="OrthoDB" id="2968323at2759"/>
<name>A0A136IW98_9PEZI</name>
<dbReference type="InParanoid" id="A0A136IW98"/>
<organism evidence="3 4">
    <name type="scientific">Microdochium bolleyi</name>
    <dbReference type="NCBI Taxonomy" id="196109"/>
    <lineage>
        <taxon>Eukaryota</taxon>
        <taxon>Fungi</taxon>
        <taxon>Dikarya</taxon>
        <taxon>Ascomycota</taxon>
        <taxon>Pezizomycotina</taxon>
        <taxon>Sordariomycetes</taxon>
        <taxon>Xylariomycetidae</taxon>
        <taxon>Xylariales</taxon>
        <taxon>Microdochiaceae</taxon>
        <taxon>Microdochium</taxon>
    </lineage>
</organism>
<reference evidence="4" key="1">
    <citation type="submission" date="2016-02" db="EMBL/GenBank/DDBJ databases">
        <title>Draft genome sequence of Microdochium bolleyi, a fungal endophyte of beachgrass.</title>
        <authorList>
            <consortium name="DOE Joint Genome Institute"/>
            <person name="David A.S."/>
            <person name="May G."/>
            <person name="Haridas S."/>
            <person name="Lim J."/>
            <person name="Wang M."/>
            <person name="Labutti K."/>
            <person name="Lipzen A."/>
            <person name="Barry K."/>
            <person name="Grigoriev I.V."/>
        </authorList>
    </citation>
    <scope>NUCLEOTIDE SEQUENCE [LARGE SCALE GENOMIC DNA]</scope>
    <source>
        <strain evidence="4">J235TASD1</strain>
    </source>
</reference>
<feature type="compositionally biased region" description="Acidic residues" evidence="1">
    <location>
        <begin position="482"/>
        <end position="498"/>
    </location>
</feature>
<dbReference type="Proteomes" id="UP000070501">
    <property type="component" value="Unassembled WGS sequence"/>
</dbReference>
<evidence type="ECO:0000313" key="3">
    <source>
        <dbReference type="EMBL" id="KXJ89056.1"/>
    </source>
</evidence>
<evidence type="ECO:0000256" key="1">
    <source>
        <dbReference type="SAM" id="MobiDB-lite"/>
    </source>
</evidence>
<dbReference type="Pfam" id="PF01636">
    <property type="entry name" value="APH"/>
    <property type="match status" value="1"/>
</dbReference>
<feature type="compositionally biased region" description="Low complexity" evidence="1">
    <location>
        <begin position="215"/>
        <end position="224"/>
    </location>
</feature>
<dbReference type="AlphaFoldDB" id="A0A136IW98"/>
<dbReference type="InterPro" id="IPR002575">
    <property type="entry name" value="Aminoglycoside_PTrfase"/>
</dbReference>
<feature type="region of interest" description="Disordered" evidence="1">
    <location>
        <begin position="574"/>
        <end position="594"/>
    </location>
</feature>
<keyword evidence="4" id="KW-1185">Reference proteome</keyword>
<feature type="compositionally biased region" description="Acidic residues" evidence="1">
    <location>
        <begin position="117"/>
        <end position="135"/>
    </location>
</feature>
<dbReference type="SUPFAM" id="SSF56112">
    <property type="entry name" value="Protein kinase-like (PK-like)"/>
    <property type="match status" value="2"/>
</dbReference>
<accession>A0A136IW98</accession>
<feature type="region of interest" description="Disordered" evidence="1">
    <location>
        <begin position="247"/>
        <end position="298"/>
    </location>
</feature>
<gene>
    <name evidence="3" type="ORF">Micbo1qcDRAFT_213371</name>
</gene>
<dbReference type="PANTHER" id="PTHR21310:SF13">
    <property type="entry name" value="AMINOGLYCOSIDE PHOSPHOTRANSFERASE DOMAIN-CONTAINING PROTEIN"/>
    <property type="match status" value="1"/>
</dbReference>
<feature type="domain" description="Aminoglycoside phosphotransferase" evidence="2">
    <location>
        <begin position="602"/>
        <end position="718"/>
    </location>
</feature>
<feature type="region of interest" description="Disordered" evidence="1">
    <location>
        <begin position="482"/>
        <end position="503"/>
    </location>
</feature>
<evidence type="ECO:0000259" key="2">
    <source>
        <dbReference type="Pfam" id="PF01636"/>
    </source>
</evidence>